<feature type="transmembrane region" description="Helical" evidence="1">
    <location>
        <begin position="49"/>
        <end position="68"/>
    </location>
</feature>
<dbReference type="Proteomes" id="UP000321933">
    <property type="component" value="Unassembled WGS sequence"/>
</dbReference>
<name>A0A5C9A297_9GAMM</name>
<dbReference type="PANTHER" id="PTHR34978:SF3">
    <property type="entry name" value="SLR0241 PROTEIN"/>
    <property type="match status" value="1"/>
</dbReference>
<sequence>MSGWIELLAFSTPSPGGLALLFAKALLILTIGALLASDLGMSSAAVRHRAPFATLLCLVGLPVLSAWAPQWSLPLLPASATGPASLLADTVLLIYLGGAAARASHLAWEMAKLLRVTVTAGPADAAWYALLAGRHSPLPARLRILTSDRVDSPMTWGWLHPVILVPAYSHLTKVERAMVLDHELAHIRRGDWLTHLLGQIAGVLYWPIPGLRQALAQLALESEQACDNHVLAARHSPPDYAALLLAQARHPRQLAAVSLSRQPDLALRIRNICSPGLDHSDSTTGWPWLIPLSLALILPLAGLNPTSINGSVTFSPAQQQVTLQLLAGPTPTALPFARLPERIPPAAKMPALTLEVNRADYRLAKQLPATLHNALPSGAVEPLIQLDLQRSPVSDRPP</sequence>
<proteinExistence type="predicted"/>
<dbReference type="InterPro" id="IPR052173">
    <property type="entry name" value="Beta-lactam_resp_regulator"/>
</dbReference>
<dbReference type="PANTHER" id="PTHR34978">
    <property type="entry name" value="POSSIBLE SENSOR-TRANSDUCER PROTEIN BLAR"/>
    <property type="match status" value="1"/>
</dbReference>
<protein>
    <submittedName>
        <fullName evidence="3">M56 family metallopeptidase</fullName>
    </submittedName>
</protein>
<keyword evidence="1" id="KW-0472">Membrane</keyword>
<keyword evidence="4" id="KW-1185">Reference proteome</keyword>
<dbReference type="RefSeq" id="WP_148062843.1">
    <property type="nucleotide sequence ID" value="NZ_VRYZ01000001.1"/>
</dbReference>
<dbReference type="InterPro" id="IPR008756">
    <property type="entry name" value="Peptidase_M56"/>
</dbReference>
<keyword evidence="1" id="KW-0812">Transmembrane</keyword>
<feature type="transmembrane region" description="Helical" evidence="1">
    <location>
        <begin position="80"/>
        <end position="101"/>
    </location>
</feature>
<dbReference type="OrthoDB" id="5696981at2"/>
<dbReference type="CDD" id="cd07341">
    <property type="entry name" value="M56_BlaR1_MecR1_like"/>
    <property type="match status" value="1"/>
</dbReference>
<evidence type="ECO:0000259" key="2">
    <source>
        <dbReference type="Pfam" id="PF05569"/>
    </source>
</evidence>
<feature type="domain" description="Peptidase M56" evidence="2">
    <location>
        <begin position="139"/>
        <end position="271"/>
    </location>
</feature>
<gene>
    <name evidence="3" type="ORF">FVW59_03635</name>
</gene>
<evidence type="ECO:0000313" key="4">
    <source>
        <dbReference type="Proteomes" id="UP000321933"/>
    </source>
</evidence>
<evidence type="ECO:0000256" key="1">
    <source>
        <dbReference type="SAM" id="Phobius"/>
    </source>
</evidence>
<dbReference type="EMBL" id="VRYZ01000001">
    <property type="protein sequence ID" value="TXS95003.1"/>
    <property type="molecule type" value="Genomic_DNA"/>
</dbReference>
<comment type="caution">
    <text evidence="3">The sequence shown here is derived from an EMBL/GenBank/DDBJ whole genome shotgun (WGS) entry which is preliminary data.</text>
</comment>
<reference evidence="3 4" key="1">
    <citation type="submission" date="2019-08" db="EMBL/GenBank/DDBJ databases">
        <title>Parahaliea maris sp. nov., isolated from the surface seawater.</title>
        <authorList>
            <person name="Liu Y."/>
        </authorList>
    </citation>
    <scope>NUCLEOTIDE SEQUENCE [LARGE SCALE GENOMIC DNA]</scope>
    <source>
        <strain evidence="3 4">S2-26</strain>
    </source>
</reference>
<accession>A0A5C9A297</accession>
<keyword evidence="1" id="KW-1133">Transmembrane helix</keyword>
<dbReference type="AlphaFoldDB" id="A0A5C9A297"/>
<evidence type="ECO:0000313" key="3">
    <source>
        <dbReference type="EMBL" id="TXS95003.1"/>
    </source>
</evidence>
<feature type="transmembrane region" description="Helical" evidence="1">
    <location>
        <begin position="16"/>
        <end position="37"/>
    </location>
</feature>
<organism evidence="3 4">
    <name type="scientific">Parahaliea aestuarii</name>
    <dbReference type="NCBI Taxonomy" id="1852021"/>
    <lineage>
        <taxon>Bacteria</taxon>
        <taxon>Pseudomonadati</taxon>
        <taxon>Pseudomonadota</taxon>
        <taxon>Gammaproteobacteria</taxon>
        <taxon>Cellvibrionales</taxon>
        <taxon>Halieaceae</taxon>
        <taxon>Parahaliea</taxon>
    </lineage>
</organism>
<dbReference type="Pfam" id="PF05569">
    <property type="entry name" value="Peptidase_M56"/>
    <property type="match status" value="1"/>
</dbReference>